<dbReference type="Gene3D" id="1.25.40.10">
    <property type="entry name" value="Tetratricopeptide repeat domain"/>
    <property type="match status" value="4"/>
</dbReference>
<dbReference type="RefSeq" id="WP_133390540.1">
    <property type="nucleotide sequence ID" value="NZ_SMUW01000032.1"/>
</dbReference>
<dbReference type="InterPro" id="IPR011990">
    <property type="entry name" value="TPR-like_helical_dom_sf"/>
</dbReference>
<dbReference type="PANTHER" id="PTHR44858:SF17">
    <property type="match status" value="1"/>
</dbReference>
<comment type="caution">
    <text evidence="5">The sequence shown here is derived from an EMBL/GenBank/DDBJ whole genome shotgun (WGS) entry which is preliminary data.</text>
</comment>
<keyword evidence="2 3" id="KW-0802">TPR repeat</keyword>
<dbReference type="SUPFAM" id="SSF48452">
    <property type="entry name" value="TPR-like"/>
    <property type="match status" value="1"/>
</dbReference>
<feature type="repeat" description="TPR" evidence="3">
    <location>
        <begin position="287"/>
        <end position="320"/>
    </location>
</feature>
<dbReference type="PANTHER" id="PTHR44858">
    <property type="entry name" value="TETRATRICOPEPTIDE REPEAT PROTEIN 6"/>
    <property type="match status" value="1"/>
</dbReference>
<keyword evidence="4" id="KW-0732">Signal</keyword>
<evidence type="ECO:0000256" key="3">
    <source>
        <dbReference type="PROSITE-ProRule" id="PRU00339"/>
    </source>
</evidence>
<gene>
    <name evidence="5" type="ORF">E1898_08300</name>
</gene>
<evidence type="ECO:0000313" key="6">
    <source>
        <dbReference type="Proteomes" id="UP000295438"/>
    </source>
</evidence>
<feature type="signal peptide" evidence="4">
    <location>
        <begin position="1"/>
        <end position="19"/>
    </location>
</feature>
<dbReference type="Pfam" id="PF13432">
    <property type="entry name" value="TPR_16"/>
    <property type="match status" value="2"/>
</dbReference>
<keyword evidence="6" id="KW-1185">Reference proteome</keyword>
<dbReference type="Pfam" id="PF13181">
    <property type="entry name" value="TPR_8"/>
    <property type="match status" value="1"/>
</dbReference>
<feature type="repeat" description="TPR" evidence="3">
    <location>
        <begin position="321"/>
        <end position="354"/>
    </location>
</feature>
<dbReference type="SMART" id="SM00028">
    <property type="entry name" value="TPR"/>
    <property type="match status" value="7"/>
</dbReference>
<dbReference type="PROSITE" id="PS50005">
    <property type="entry name" value="TPR"/>
    <property type="match status" value="3"/>
</dbReference>
<reference evidence="5 6" key="1">
    <citation type="submission" date="2019-03" db="EMBL/GenBank/DDBJ databases">
        <title>Algoriphagus aquimaris sp. nov., isolated form marine sediment in Pohang, Korea.</title>
        <authorList>
            <person name="Kim J."/>
            <person name="Yoon S.-H."/>
            <person name="Lee S.-S."/>
        </authorList>
    </citation>
    <scope>NUCLEOTIDE SEQUENCE [LARGE SCALE GENOMIC DNA]</scope>
    <source>
        <strain evidence="5 6">F21</strain>
    </source>
</reference>
<keyword evidence="1" id="KW-0677">Repeat</keyword>
<dbReference type="AlphaFoldDB" id="A0A4R5V1Y3"/>
<dbReference type="Proteomes" id="UP000295438">
    <property type="component" value="Unassembled WGS sequence"/>
</dbReference>
<protein>
    <submittedName>
        <fullName evidence="5">Tetratricopeptide repeat protein</fullName>
    </submittedName>
</protein>
<dbReference type="PROSITE" id="PS50293">
    <property type="entry name" value="TPR_REGION"/>
    <property type="match status" value="1"/>
</dbReference>
<dbReference type="InterPro" id="IPR019734">
    <property type="entry name" value="TPR_rpt"/>
</dbReference>
<accession>A0A4R5V1Y3</accession>
<dbReference type="EMBL" id="SMUW01000032">
    <property type="protein sequence ID" value="TDK45485.1"/>
    <property type="molecule type" value="Genomic_DNA"/>
</dbReference>
<feature type="repeat" description="TPR" evidence="3">
    <location>
        <begin position="154"/>
        <end position="187"/>
    </location>
</feature>
<dbReference type="Pfam" id="PF13414">
    <property type="entry name" value="TPR_11"/>
    <property type="match status" value="1"/>
</dbReference>
<sequence length="399" mass="46015">MTRIFLVLLFISLSGFGLARQNSPKNDFEAALEAIDREDQEAAFFHLENWLKSYPQDALAHWYMGQVYESFPGENTPFALEYYNQAINLNPQLASAYFSRGRIFLQMERFEAAEKDFLTFQNLPKGETNQIFFEKNSTQAGVSGIFTLQGNLSAKVFYHLGLCQMGMENYEKANEYFDQAIEIRPEPDYLTEKSQALLSLDRSNEAESVLITALEIDPDHFLAQERLALIRGKNPEELIEPLNIAVKNKPNEPQVWKKRAYYFLERENWKLAERDLKEALALDNQDAELYLYLGTIASRQQEWAQAEKYYSEGLFLDETNTQIILARGQARYQQSKLEEALADFIQLIGIDPTLPTAYYHRGITLLRMKRNQEACENLQLAANWGMEAAQEVIKKACQD</sequence>
<dbReference type="Pfam" id="PF00515">
    <property type="entry name" value="TPR_1"/>
    <property type="match status" value="1"/>
</dbReference>
<organism evidence="5 6">
    <name type="scientific">Algoriphagus formosus</name>
    <dbReference type="NCBI Taxonomy" id="2007308"/>
    <lineage>
        <taxon>Bacteria</taxon>
        <taxon>Pseudomonadati</taxon>
        <taxon>Bacteroidota</taxon>
        <taxon>Cytophagia</taxon>
        <taxon>Cytophagales</taxon>
        <taxon>Cyclobacteriaceae</taxon>
        <taxon>Algoriphagus</taxon>
    </lineage>
</organism>
<evidence type="ECO:0000313" key="5">
    <source>
        <dbReference type="EMBL" id="TDK45485.1"/>
    </source>
</evidence>
<name>A0A4R5V1Y3_9BACT</name>
<evidence type="ECO:0000256" key="1">
    <source>
        <dbReference type="ARBA" id="ARBA00022737"/>
    </source>
</evidence>
<dbReference type="InterPro" id="IPR050498">
    <property type="entry name" value="Ycf3"/>
</dbReference>
<proteinExistence type="predicted"/>
<feature type="chain" id="PRO_5020724260" evidence="4">
    <location>
        <begin position="20"/>
        <end position="399"/>
    </location>
</feature>
<evidence type="ECO:0000256" key="4">
    <source>
        <dbReference type="SAM" id="SignalP"/>
    </source>
</evidence>
<evidence type="ECO:0000256" key="2">
    <source>
        <dbReference type="ARBA" id="ARBA00022803"/>
    </source>
</evidence>